<gene>
    <name evidence="2" type="primary">PocGH01_00156800</name>
    <name evidence="2" type="ORF">POCGH01_00156800</name>
</gene>
<dbReference type="Pfam" id="PF05795">
    <property type="entry name" value="Plasmodium_Vir"/>
    <property type="match status" value="1"/>
</dbReference>
<dbReference type="VEuPathDB" id="PlasmoDB:PocGH01_00156800"/>
<name>A0A1D3JDN7_PLAOA</name>
<sequence>MEDTLDVVLTGLPSYKTYNELNEEVKDISVYNADCAKVKSFETNYSGSSKLCAKIARNFKDVSNFRSRFESHKDADSYLTYWIYDEIRKFFSTNNKPSNVLLAEQFLNVMNNVYKKSNGGRLFDASYNYELETMREEKILFDYFVNFNNFISNIKTDNHKCNKYCDYVSYVKSLYDKHKYLDDYDCCLYHNCYDYFKCDAEYEPDKILTILKEEAEESSKFTKVVDPPVKNEHQDFFTTYEHERGTSERGTNLGYTHGDIRTPEVRDHEASSSSVVIPLVHTMLENLDQVSHNNLENLNDDLKVYIFRVTISFILIIGLLYLFTLYFKLDRLGTWFSKKIRKKNRFTYTVDNELDDQIESDDSQYFYINTINGSLRIAYNTHCENYELT</sequence>
<accession>A0A1D3JDN7</accession>
<keyword evidence="3" id="KW-1185">Reference proteome</keyword>
<keyword evidence="1" id="KW-1133">Transmembrane helix</keyword>
<proteinExistence type="predicted"/>
<dbReference type="VEuPathDB" id="PlasmoDB:POWCR01_000021900"/>
<dbReference type="Proteomes" id="UP000242942">
    <property type="component" value="Unassembled WGS sequence"/>
</dbReference>
<dbReference type="InterPro" id="IPR008780">
    <property type="entry name" value="Plasmodium_Vir"/>
</dbReference>
<dbReference type="OrthoDB" id="10298587at2759"/>
<protein>
    <submittedName>
        <fullName evidence="2">PIR protein</fullName>
    </submittedName>
</protein>
<keyword evidence="1" id="KW-0812">Transmembrane</keyword>
<keyword evidence="1" id="KW-0472">Membrane</keyword>
<evidence type="ECO:0000313" key="2">
    <source>
        <dbReference type="EMBL" id="SBT83900.1"/>
    </source>
</evidence>
<evidence type="ECO:0000313" key="3">
    <source>
        <dbReference type="Proteomes" id="UP000242942"/>
    </source>
</evidence>
<evidence type="ECO:0000256" key="1">
    <source>
        <dbReference type="SAM" id="Phobius"/>
    </source>
</evidence>
<reference evidence="2 3" key="1">
    <citation type="submission" date="2016-06" db="EMBL/GenBank/DDBJ databases">
        <authorList>
            <consortium name="Pathogen Informatics"/>
        </authorList>
    </citation>
    <scope>NUCLEOTIDE SEQUENCE [LARGE SCALE GENOMIC DNA]</scope>
    <source>
        <strain evidence="2">PocGH01</strain>
    </source>
</reference>
<organism evidence="2 3">
    <name type="scientific">Plasmodium ovale</name>
    <name type="common">malaria parasite P. ovale</name>
    <dbReference type="NCBI Taxonomy" id="36330"/>
    <lineage>
        <taxon>Eukaryota</taxon>
        <taxon>Sar</taxon>
        <taxon>Alveolata</taxon>
        <taxon>Apicomplexa</taxon>
        <taxon>Aconoidasida</taxon>
        <taxon>Haemosporida</taxon>
        <taxon>Plasmodiidae</taxon>
        <taxon>Plasmodium</taxon>
        <taxon>Plasmodium (Plasmodium)</taxon>
    </lineage>
</organism>
<dbReference type="EMBL" id="FLRI01000245">
    <property type="protein sequence ID" value="SBT83900.1"/>
    <property type="molecule type" value="Genomic_DNA"/>
</dbReference>
<dbReference type="AlphaFoldDB" id="A0A1D3JDN7"/>
<feature type="transmembrane region" description="Helical" evidence="1">
    <location>
        <begin position="305"/>
        <end position="329"/>
    </location>
</feature>